<proteinExistence type="predicted"/>
<name>A0A2N8TXL6_9ACTN</name>
<evidence type="ECO:0000313" key="2">
    <source>
        <dbReference type="Proteomes" id="UP000235943"/>
    </source>
</evidence>
<sequence length="61" mass="6435">MTPAIDAHVRLGTHPTHPSAVQVVLTGSQAHVALMALEAADWSAAADNILVLARIDHEESQ</sequence>
<reference evidence="1 2" key="1">
    <citation type="submission" date="2018-01" db="EMBL/GenBank/DDBJ databases">
        <title>Draft genome sequence of Streptomyces sp. 13K301.</title>
        <authorList>
            <person name="Sahin N."/>
            <person name="Saygin H."/>
            <person name="Ay H."/>
        </authorList>
    </citation>
    <scope>NUCLEOTIDE SEQUENCE [LARGE SCALE GENOMIC DNA]</scope>
    <source>
        <strain evidence="1 2">13K301</strain>
    </source>
</reference>
<dbReference type="OrthoDB" id="4283716at2"/>
<organism evidence="1 2">
    <name type="scientific">Streptomyces cahuitamycinicus</name>
    <dbReference type="NCBI Taxonomy" id="2070367"/>
    <lineage>
        <taxon>Bacteria</taxon>
        <taxon>Bacillati</taxon>
        <taxon>Actinomycetota</taxon>
        <taxon>Actinomycetes</taxon>
        <taxon>Kitasatosporales</taxon>
        <taxon>Streptomycetaceae</taxon>
        <taxon>Streptomyces</taxon>
    </lineage>
</organism>
<keyword evidence="2" id="KW-1185">Reference proteome</keyword>
<comment type="caution">
    <text evidence="1">The sequence shown here is derived from an EMBL/GenBank/DDBJ whole genome shotgun (WGS) entry which is preliminary data.</text>
</comment>
<dbReference type="RefSeq" id="WP_102907355.1">
    <property type="nucleotide sequence ID" value="NZ_POUC01000008.1"/>
</dbReference>
<dbReference type="Proteomes" id="UP000235943">
    <property type="component" value="Unassembled WGS sequence"/>
</dbReference>
<gene>
    <name evidence="1" type="ORF">C1J00_02380</name>
</gene>
<evidence type="ECO:0000313" key="1">
    <source>
        <dbReference type="EMBL" id="PNG23754.1"/>
    </source>
</evidence>
<dbReference type="AlphaFoldDB" id="A0A2N8TXL6"/>
<protein>
    <submittedName>
        <fullName evidence="1">Uncharacterized protein</fullName>
    </submittedName>
</protein>
<dbReference type="EMBL" id="POUC01000008">
    <property type="protein sequence ID" value="PNG23754.1"/>
    <property type="molecule type" value="Genomic_DNA"/>
</dbReference>
<accession>A0A2N8TXL6</accession>